<name>A0A0B1RF25_9GAMM</name>
<dbReference type="Proteomes" id="UP000030853">
    <property type="component" value="Unassembled WGS sequence"/>
</dbReference>
<dbReference type="AlphaFoldDB" id="A0A0B1RF25"/>
<organism evidence="3 4">
    <name type="scientific">Pantoea rodasii</name>
    <dbReference type="NCBI Taxonomy" id="1076549"/>
    <lineage>
        <taxon>Bacteria</taxon>
        <taxon>Pseudomonadati</taxon>
        <taxon>Pseudomonadota</taxon>
        <taxon>Gammaproteobacteria</taxon>
        <taxon>Enterobacterales</taxon>
        <taxon>Erwiniaceae</taxon>
        <taxon>Pantoea</taxon>
    </lineage>
</organism>
<dbReference type="InterPro" id="IPR000073">
    <property type="entry name" value="AB_hydrolase_1"/>
</dbReference>
<evidence type="ECO:0000313" key="3">
    <source>
        <dbReference type="EMBL" id="KHJ69680.1"/>
    </source>
</evidence>
<dbReference type="InterPro" id="IPR000639">
    <property type="entry name" value="Epox_hydrolase-like"/>
</dbReference>
<evidence type="ECO:0000259" key="2">
    <source>
        <dbReference type="Pfam" id="PF00561"/>
    </source>
</evidence>
<feature type="domain" description="AB hydrolase-1" evidence="2">
    <location>
        <begin position="46"/>
        <end position="291"/>
    </location>
</feature>
<evidence type="ECO:0000256" key="1">
    <source>
        <dbReference type="ARBA" id="ARBA00022801"/>
    </source>
</evidence>
<dbReference type="Pfam" id="PF00561">
    <property type="entry name" value="Abhydrolase_1"/>
    <property type="match status" value="1"/>
</dbReference>
<dbReference type="RefSeq" id="WP_039327925.1">
    <property type="nucleotide sequence ID" value="NZ_JTJJ01000011.1"/>
</dbReference>
<comment type="caution">
    <text evidence="3">The sequence shown here is derived from an EMBL/GenBank/DDBJ whole genome shotgun (WGS) entry which is preliminary data.</text>
</comment>
<gene>
    <name evidence="3" type="ORF">QU24_02145</name>
</gene>
<dbReference type="GO" id="GO:0016787">
    <property type="term" value="F:hydrolase activity"/>
    <property type="evidence" value="ECO:0007669"/>
    <property type="project" value="UniProtKB-KW"/>
</dbReference>
<proteinExistence type="predicted"/>
<dbReference type="EMBL" id="JTJJ01000011">
    <property type="protein sequence ID" value="KHJ69680.1"/>
    <property type="molecule type" value="Genomic_DNA"/>
</dbReference>
<sequence length="304" mass="33607">MNASELKPTARWSEPVTGLPGFCHGYASVDGVRLHYVSGGNQQGETLVLLAGFPQSWFAWRQVMAKLAEHYFIIAPDLPGQGDSDKPFAGYDTVSLATKVQGLMQQLAINRFYLAAHDVGAWVAWPFASLYQDQVIKLALLDAGIPGVTLPDALPATPDKAWKTWHFAFHLLPDLPEALIEGREEIYLEWFLKRKAASPMVFTDEDMQEYTRLLRQTGAIRAGMAAYREVSVSAAQNRERLQEEGKLTLPLLAVSADQGSIPDMAVPLREFAVDVTGIKIAHCGHFIPDEQPQALAEALRAFFN</sequence>
<dbReference type="Gene3D" id="3.40.50.1820">
    <property type="entry name" value="alpha/beta hydrolase"/>
    <property type="match status" value="1"/>
</dbReference>
<dbReference type="PRINTS" id="PR00412">
    <property type="entry name" value="EPOXHYDRLASE"/>
</dbReference>
<dbReference type="PANTHER" id="PTHR43329">
    <property type="entry name" value="EPOXIDE HYDROLASE"/>
    <property type="match status" value="1"/>
</dbReference>
<accession>A0A0B1RF25</accession>
<dbReference type="InterPro" id="IPR029058">
    <property type="entry name" value="AB_hydrolase_fold"/>
</dbReference>
<keyword evidence="1 3" id="KW-0378">Hydrolase</keyword>
<reference evidence="3 4" key="1">
    <citation type="submission" date="2014-11" db="EMBL/GenBank/DDBJ databases">
        <title>Genome sequencing of Pantoea rodasii ND03.</title>
        <authorList>
            <person name="Muhamad Yunos N.Y."/>
            <person name="Chan K.-G."/>
        </authorList>
    </citation>
    <scope>NUCLEOTIDE SEQUENCE [LARGE SCALE GENOMIC DNA]</scope>
    <source>
        <strain evidence="3 4">ND03</strain>
    </source>
</reference>
<protein>
    <submittedName>
        <fullName evidence="3">Hydrolase</fullName>
    </submittedName>
</protein>
<evidence type="ECO:0000313" key="4">
    <source>
        <dbReference type="Proteomes" id="UP000030853"/>
    </source>
</evidence>
<dbReference type="SUPFAM" id="SSF53474">
    <property type="entry name" value="alpha/beta-Hydrolases"/>
    <property type="match status" value="1"/>
</dbReference>